<evidence type="ECO:0000256" key="1">
    <source>
        <dbReference type="ARBA" id="ARBA00004123"/>
    </source>
</evidence>
<feature type="region of interest" description="Disordered" evidence="12">
    <location>
        <begin position="62"/>
        <end position="104"/>
    </location>
</feature>
<dbReference type="InterPro" id="IPR019035">
    <property type="entry name" value="Mediator_Med12"/>
</dbReference>
<dbReference type="PANTHER" id="PTHR46567:SF1">
    <property type="entry name" value="MEDIATOR OF RNA POLYMERASE II TRANSCRIPTION SUBUNIT 12"/>
    <property type="match status" value="1"/>
</dbReference>
<evidence type="ECO:0000256" key="4">
    <source>
        <dbReference type="ARBA" id="ARBA00019622"/>
    </source>
</evidence>
<name>A0ABR3V4E1_HUMIN</name>
<dbReference type="PANTHER" id="PTHR46567">
    <property type="entry name" value="MEDIATOR OF RNA POLYMERASE II TRANSCRIPTION SUBUNIT 12"/>
    <property type="match status" value="1"/>
</dbReference>
<sequence>MASTAAAPSLDHHQPRHLLSRFIQRQRPLIPSPSHPVAIQNNPGILRNGASATLIAMTSRPSLGVHQRPPQHKLSAPALSTQRPPGAHQRPLSQQPTYPPSSPVRRDAALYEYSSSPDLSDVSLPPRLAAQRRGGSRLKLELSHDAIDPLHAFVESPSAVADSSKPFTPSRIIPPTDSSDLGEMSPHLSIHHPLSVEVDAPLPMPRRPPPFAVAAAATPSREMPPPPTANPVRRDARPKPFSVEPPAAAPRFSKLSGNSAASKPGAALGPPPKTGYADFFPWTGNHPEDQWSETVIRQGYYDKGLFSTAETQSAKSILFPALKHKTGLTALSSVFTAVLGQRRHNGQITAPSTFKPPPRVTLTDTKREAWLRDLANPAISLRRLSRTIPHGIRGRVLLDQCLAKRVPTDRAVWLIKCVGANELRATKRKNVSSLVLGGEARWIKDWTVAVEQFIEHVYFSFDEDDWKAKVHYTTRLAAHLYAEHLLDREHYSEWLVANLENSSEARLPMWILLTRLYWKDLLRMRKYGRRLVAALISHHSLIYNHPDKDILHPLLKDLTECINSLMLTSPENFVSPATWSKHRDAIRACLPAGDEARHNAFAAISLRNEQLAVSANRSQPAARHILVRMLDGTLQAPMPPELPAQCWGICKDKDALARTLLEWCTSLYRPGLAKVYVASRMLQHWSTLGLDATMAVLSFLDMDACCEATRRRSLYHVVSELVRSGVFSIPRYLQWLVASGGIRNPDDISETGPGPIRLLVEIPPHALTPSQRELRGGILRRASFSVDDEKKDAELAFRHLKHTLGMPLEPDDPLLLQQRRPLSLKKLAARIASAGRALKAEIGCWLRASFAAHAQDKEKGGSQTPDVSPSLFYAVRVVLEAAEDFAMLGDILKTLAKYSAVEVLAAIADTVNRHFYIFSALGDTQPLFRDLLQRLRVAIQEQNTALRPLLASLVSLAPRIPGMEELAAQLKKDLALNDRQNPVDMCSPVSDNNMVVRFQDDAAELHDEIEKLLAGGSSLDRNTMDRLFQTVVQRLHASWDKAPDKQRAYSSLLGRLRLFNAQHFDGLMAKWLMFLRTLANRPSILRIFPLLVSVGCLDMGSILGTTADLPASQAAGPARPPPAASAAAAPQVVQLTYRTRYMQEVLQLVAVPIRQDDLLTADEVYRFSILQDQAIRESPKEVLNLVFLAAAEYWYARGQNDLEALPLESASVQQCLLELLKRLVLRDPAGVARALGVQTANQPVGGWIDNMTTKLLIPAADADTHVTFDQVLELTNEFTLPFCQVKLALSLRSSDQTGGQDAAAPERQQSHVELFANAMDKAISAGNMSWVGMLSYLSPDITQHLRLRAQNRFLDLLPSVRNPPPTDQAILTQSLLMAENLLAVLDAILRGNPSGARQIPLPPSTVDKLVDLWELLAASGTDDSVVSSSASVLTKCAVLAHWLPLALNFVTLHAHALDSAKPASDVRAKMLVACAGLMHELDALNLPAEPGVMEMLAASATATTPAITAAAASLSPAGAAAAAAQLLSRRVFDLSCLLVDNLAEDARAACVRAVREAAGGDRRLAYLFSFGAAVPSSAGGGGSSDAPCESTHLVLVHRDNNNKFTSGGGGGNRGGAGGAAGGGGGGGGAMFSGLLGTPPALWGFDRGNQGGERMSVFQYRRWETLGEPTPNVGENDTAIGLGLFEARRVQ</sequence>
<feature type="region of interest" description="Disordered" evidence="12">
    <location>
        <begin position="216"/>
        <end position="272"/>
    </location>
</feature>
<keyword evidence="6" id="KW-0805">Transcription regulation</keyword>
<evidence type="ECO:0000259" key="13">
    <source>
        <dbReference type="SMART" id="SM01281"/>
    </source>
</evidence>
<comment type="subcellular location">
    <subcellularLocation>
        <location evidence="1">Nucleus</location>
    </subcellularLocation>
</comment>
<evidence type="ECO:0000256" key="3">
    <source>
        <dbReference type="ARBA" id="ARBA00011629"/>
    </source>
</evidence>
<keyword evidence="15" id="KW-1185">Reference proteome</keyword>
<evidence type="ECO:0000256" key="8">
    <source>
        <dbReference type="ARBA" id="ARBA00023163"/>
    </source>
</evidence>
<evidence type="ECO:0000313" key="15">
    <source>
        <dbReference type="Proteomes" id="UP001583172"/>
    </source>
</evidence>
<dbReference type="EMBL" id="JAZGSY010000404">
    <property type="protein sequence ID" value="KAL1836485.1"/>
    <property type="molecule type" value="Genomic_DNA"/>
</dbReference>
<accession>A0ABR3V4E1</accession>
<evidence type="ECO:0000256" key="5">
    <source>
        <dbReference type="ARBA" id="ARBA00022491"/>
    </source>
</evidence>
<evidence type="ECO:0000256" key="12">
    <source>
        <dbReference type="SAM" id="MobiDB-lite"/>
    </source>
</evidence>
<dbReference type="InterPro" id="IPR057344">
    <property type="entry name" value="ARM_SRB8"/>
</dbReference>
<keyword evidence="5" id="KW-0678">Repressor</keyword>
<dbReference type="Pfam" id="PF09497">
    <property type="entry name" value="Med12"/>
    <property type="match status" value="1"/>
</dbReference>
<comment type="caution">
    <text evidence="14">The sequence shown here is derived from an EMBL/GenBank/DDBJ whole genome shotgun (WGS) entry which is preliminary data.</text>
</comment>
<reference evidence="14 15" key="1">
    <citation type="journal article" date="2024" name="Commun. Biol.">
        <title>Comparative genomic analysis of thermophilic fungi reveals convergent evolutionary adaptations and gene losses.</title>
        <authorList>
            <person name="Steindorff A.S."/>
            <person name="Aguilar-Pontes M.V."/>
            <person name="Robinson A.J."/>
            <person name="Andreopoulos B."/>
            <person name="LaButti K."/>
            <person name="Kuo A."/>
            <person name="Mondo S."/>
            <person name="Riley R."/>
            <person name="Otillar R."/>
            <person name="Haridas S."/>
            <person name="Lipzen A."/>
            <person name="Grimwood J."/>
            <person name="Schmutz J."/>
            <person name="Clum A."/>
            <person name="Reid I.D."/>
            <person name="Moisan M.C."/>
            <person name="Butler G."/>
            <person name="Nguyen T.T.M."/>
            <person name="Dewar K."/>
            <person name="Conant G."/>
            <person name="Drula E."/>
            <person name="Henrissat B."/>
            <person name="Hansel C."/>
            <person name="Singer S."/>
            <person name="Hutchinson M.I."/>
            <person name="de Vries R.P."/>
            <person name="Natvig D.O."/>
            <person name="Powell A.J."/>
            <person name="Tsang A."/>
            <person name="Grigoriev I.V."/>
        </authorList>
    </citation>
    <scope>NUCLEOTIDE SEQUENCE [LARGE SCALE GENOMIC DNA]</scope>
    <source>
        <strain evidence="14 15">CBS 620.91</strain>
    </source>
</reference>
<evidence type="ECO:0000256" key="7">
    <source>
        <dbReference type="ARBA" id="ARBA00023159"/>
    </source>
</evidence>
<feature type="domain" description="Mediator complex subunit Med12" evidence="13">
    <location>
        <begin position="353"/>
        <end position="416"/>
    </location>
</feature>
<proteinExistence type="inferred from homology"/>
<dbReference type="Pfam" id="PF25326">
    <property type="entry name" value="ARM_SRB8"/>
    <property type="match status" value="1"/>
</dbReference>
<evidence type="ECO:0000256" key="10">
    <source>
        <dbReference type="ARBA" id="ARBA00025661"/>
    </source>
</evidence>
<evidence type="ECO:0000256" key="11">
    <source>
        <dbReference type="ARBA" id="ARBA00032010"/>
    </source>
</evidence>
<keyword evidence="7" id="KW-0010">Activator</keyword>
<organism evidence="14 15">
    <name type="scientific">Humicola insolens</name>
    <name type="common">Soft-rot fungus</name>
    <dbReference type="NCBI Taxonomy" id="85995"/>
    <lineage>
        <taxon>Eukaryota</taxon>
        <taxon>Fungi</taxon>
        <taxon>Dikarya</taxon>
        <taxon>Ascomycota</taxon>
        <taxon>Pezizomycotina</taxon>
        <taxon>Sordariomycetes</taxon>
        <taxon>Sordariomycetidae</taxon>
        <taxon>Sordariales</taxon>
        <taxon>Chaetomiaceae</taxon>
        <taxon>Mycothermus</taxon>
    </lineage>
</organism>
<comment type="subunit">
    <text evidence="3">Component of the SRB8-11 complex, which itself associates with the Mediator complex.</text>
</comment>
<protein>
    <recommendedName>
        <fullName evidence="4">Mediator of RNA polymerase II transcription subunit 12</fullName>
    </recommendedName>
    <alternativeName>
        <fullName evidence="11">Mediator complex subunit 12</fullName>
    </alternativeName>
</protein>
<dbReference type="Proteomes" id="UP001583172">
    <property type="component" value="Unassembled WGS sequence"/>
</dbReference>
<gene>
    <name evidence="14" type="ORF">VTJ49DRAFT_5074</name>
</gene>
<evidence type="ECO:0000256" key="2">
    <source>
        <dbReference type="ARBA" id="ARBA00010289"/>
    </source>
</evidence>
<comment type="function">
    <text evidence="10">Component of the SRB8-11 complex. The SRB8-11 complex is a regulatory module of the Mediator complex which is itself involved in regulation of basal and activated RNA polymerase II-dependent transcription. The SRB8-11 complex may be involved in the transcriptional repression of a subset of genes regulated by Mediator. It may inhibit the association of the Mediator complex with RNA polymerase II to form the holoenzyme complex.</text>
</comment>
<keyword evidence="8" id="KW-0804">Transcription</keyword>
<comment type="similarity">
    <text evidence="2">Belongs to the Mediator complex subunit 12 family.</text>
</comment>
<evidence type="ECO:0000256" key="6">
    <source>
        <dbReference type="ARBA" id="ARBA00023015"/>
    </source>
</evidence>
<evidence type="ECO:0000256" key="9">
    <source>
        <dbReference type="ARBA" id="ARBA00023242"/>
    </source>
</evidence>
<dbReference type="SMART" id="SM01281">
    <property type="entry name" value="Med12"/>
    <property type="match status" value="1"/>
</dbReference>
<evidence type="ECO:0000313" key="14">
    <source>
        <dbReference type="EMBL" id="KAL1836485.1"/>
    </source>
</evidence>
<keyword evidence="9" id="KW-0539">Nucleus</keyword>